<dbReference type="Proteomes" id="UP000051254">
    <property type="component" value="Unassembled WGS sequence"/>
</dbReference>
<keyword evidence="3" id="KW-0732">Signal</keyword>
<comment type="caution">
    <text evidence="5">The sequence shown here is derived from an EMBL/GenBank/DDBJ whole genome shotgun (WGS) entry which is preliminary data.</text>
</comment>
<evidence type="ECO:0000256" key="1">
    <source>
        <dbReference type="PROSITE-ProRule" id="PRU00473"/>
    </source>
</evidence>
<dbReference type="PROSITE" id="PS51123">
    <property type="entry name" value="OMPA_2"/>
    <property type="match status" value="1"/>
</dbReference>
<feature type="signal peptide" evidence="3">
    <location>
        <begin position="1"/>
        <end position="20"/>
    </location>
</feature>
<evidence type="ECO:0000313" key="5">
    <source>
        <dbReference type="EMBL" id="KRG56652.1"/>
    </source>
</evidence>
<feature type="domain" description="OmpA-like" evidence="4">
    <location>
        <begin position="197"/>
        <end position="295"/>
    </location>
</feature>
<evidence type="ECO:0000259" key="4">
    <source>
        <dbReference type="PROSITE" id="PS51123"/>
    </source>
</evidence>
<keyword evidence="1" id="KW-0472">Membrane</keyword>
<evidence type="ECO:0000256" key="3">
    <source>
        <dbReference type="SAM" id="SignalP"/>
    </source>
</evidence>
<accession>A0A0R0BH08</accession>
<evidence type="ECO:0000313" key="6">
    <source>
        <dbReference type="Proteomes" id="UP000051254"/>
    </source>
</evidence>
<evidence type="ECO:0000256" key="2">
    <source>
        <dbReference type="SAM" id="Coils"/>
    </source>
</evidence>
<proteinExistence type="predicted"/>
<keyword evidence="2" id="KW-0175">Coiled coil</keyword>
<gene>
    <name evidence="5" type="ORF">ABB25_10920</name>
</gene>
<feature type="chain" id="PRO_5006392433" evidence="3">
    <location>
        <begin position="21"/>
        <end position="295"/>
    </location>
</feature>
<dbReference type="PATRIC" id="fig|266128.3.peg.1062"/>
<dbReference type="Gene3D" id="3.30.1330.60">
    <property type="entry name" value="OmpA-like domain"/>
    <property type="match status" value="1"/>
</dbReference>
<organism evidence="5 6">
    <name type="scientific">Stenotrophomonas koreensis</name>
    <dbReference type="NCBI Taxonomy" id="266128"/>
    <lineage>
        <taxon>Bacteria</taxon>
        <taxon>Pseudomonadati</taxon>
        <taxon>Pseudomonadota</taxon>
        <taxon>Gammaproteobacteria</taxon>
        <taxon>Lysobacterales</taxon>
        <taxon>Lysobacteraceae</taxon>
        <taxon>Stenotrophomonas</taxon>
    </lineage>
</organism>
<dbReference type="SUPFAM" id="SSF103088">
    <property type="entry name" value="OmpA-like"/>
    <property type="match status" value="1"/>
</dbReference>
<dbReference type="InterPro" id="IPR036737">
    <property type="entry name" value="OmpA-like_sf"/>
</dbReference>
<keyword evidence="6" id="KW-1185">Reference proteome</keyword>
<protein>
    <submittedName>
        <fullName evidence="5">Membrane protein</fullName>
    </submittedName>
</protein>
<dbReference type="RefSeq" id="WP_057666712.1">
    <property type="nucleotide sequence ID" value="NZ_LDJH01000018.1"/>
</dbReference>
<dbReference type="InterPro" id="IPR006665">
    <property type="entry name" value="OmpA-like"/>
</dbReference>
<name>A0A0R0BH08_9GAMM</name>
<reference evidence="5 6" key="1">
    <citation type="submission" date="2015-05" db="EMBL/GenBank/DDBJ databases">
        <title>Genome sequencing and analysis of members of genus Stenotrophomonas.</title>
        <authorList>
            <person name="Patil P.P."/>
            <person name="Midha S."/>
            <person name="Patil P.B."/>
        </authorList>
    </citation>
    <scope>NUCLEOTIDE SEQUENCE [LARGE SCALE GENOMIC DNA]</scope>
    <source>
        <strain evidence="5 6">DSM 17805</strain>
    </source>
</reference>
<dbReference type="AlphaFoldDB" id="A0A0R0BH08"/>
<feature type="coiled-coil region" evidence="2">
    <location>
        <begin position="82"/>
        <end position="151"/>
    </location>
</feature>
<dbReference type="OrthoDB" id="5976031at2"/>
<sequence>MKPALLLLSLALVLPLSARAAGDNALAAALGQRLAALQANPATADQAPLERLQAQQAIDALDKARKRDLEHVAYLAGRRVEVAEAAARAAAARHQVNALDRQRAELLIEGSRREAARARAEAEALRRQAQLQAEEAELLRQAAEAELLARQDAELALATASGNQAARLNEAQRTAARLAREEAELVSGQRLPESKFETRGEVFSLGSNAFGNGNAQLTAAAANQLKAVAEYLAITNKRGRIRIEGYERAAGVGQRRAEAIRDALGAAGVAANRLQVVGRTAAATRARAAEIVIAP</sequence>
<dbReference type="EMBL" id="LDJH01000018">
    <property type="protein sequence ID" value="KRG56652.1"/>
    <property type="molecule type" value="Genomic_DNA"/>
</dbReference>
<dbReference type="Pfam" id="PF00691">
    <property type="entry name" value="OmpA"/>
    <property type="match status" value="1"/>
</dbReference>
<dbReference type="GO" id="GO:0016020">
    <property type="term" value="C:membrane"/>
    <property type="evidence" value="ECO:0007669"/>
    <property type="project" value="UniProtKB-UniRule"/>
</dbReference>
<dbReference type="STRING" id="266128.ABB25_10920"/>